<dbReference type="PROSITE" id="PS50021">
    <property type="entry name" value="CH"/>
    <property type="match status" value="1"/>
</dbReference>
<evidence type="ECO:0000313" key="24">
    <source>
        <dbReference type="Proteomes" id="UP001153709"/>
    </source>
</evidence>
<evidence type="ECO:0000256" key="6">
    <source>
        <dbReference type="ARBA" id="ARBA00022630"/>
    </source>
</evidence>
<keyword evidence="9 16" id="KW-0862">Zinc</keyword>
<evidence type="ECO:0000256" key="7">
    <source>
        <dbReference type="ARBA" id="ARBA00022723"/>
    </source>
</evidence>
<feature type="region of interest" description="Disordered" evidence="18">
    <location>
        <begin position="844"/>
        <end position="916"/>
    </location>
</feature>
<feature type="coiled-coil region" evidence="17">
    <location>
        <begin position="919"/>
        <end position="946"/>
    </location>
</feature>
<comment type="subcellular location">
    <subcellularLocation>
        <location evidence="2">Cytoplasm</location>
    </subcellularLocation>
</comment>
<proteinExistence type="inferred from homology"/>
<dbReference type="InterPro" id="IPR001781">
    <property type="entry name" value="Znf_LIM"/>
</dbReference>
<keyword evidence="13 16" id="KW-0440">LIM domain</keyword>
<dbReference type="CDD" id="cd09439">
    <property type="entry name" value="LIM_Mical"/>
    <property type="match status" value="1"/>
</dbReference>
<evidence type="ECO:0000256" key="2">
    <source>
        <dbReference type="ARBA" id="ARBA00004496"/>
    </source>
</evidence>
<evidence type="ECO:0000256" key="16">
    <source>
        <dbReference type="PROSITE-ProRule" id="PRU00125"/>
    </source>
</evidence>
<feature type="domain" description="Calponin-homology (CH)" evidence="20">
    <location>
        <begin position="219"/>
        <end position="323"/>
    </location>
</feature>
<evidence type="ECO:0000256" key="18">
    <source>
        <dbReference type="SAM" id="MobiDB-lite"/>
    </source>
</evidence>
<dbReference type="SMART" id="SM00132">
    <property type="entry name" value="LIM"/>
    <property type="match status" value="1"/>
</dbReference>
<feature type="compositionally biased region" description="Acidic residues" evidence="18">
    <location>
        <begin position="693"/>
        <end position="706"/>
    </location>
</feature>
<dbReference type="SUPFAM" id="SSF47576">
    <property type="entry name" value="Calponin-homology domain, CH-domain"/>
    <property type="match status" value="1"/>
</dbReference>
<keyword evidence="14" id="KW-0009">Actin-binding</keyword>
<keyword evidence="6" id="KW-0285">Flavoprotein</keyword>
<dbReference type="InterPro" id="IPR022735">
    <property type="entry name" value="bMERB_dom"/>
</dbReference>
<dbReference type="Gene3D" id="2.10.110.10">
    <property type="entry name" value="Cysteine Rich Protein"/>
    <property type="match status" value="1"/>
</dbReference>
<evidence type="ECO:0000259" key="22">
    <source>
        <dbReference type="PROSITE" id="PS51848"/>
    </source>
</evidence>
<evidence type="ECO:0000256" key="8">
    <source>
        <dbReference type="ARBA" id="ARBA00022827"/>
    </source>
</evidence>
<comment type="catalytic activity">
    <reaction evidence="15">
        <text>L-methionyl-[F-actin] + NADPH + O2 + H(+) = L-methionyl-(R)-S-oxide-[F-actin] + NADP(+) + H2O</text>
        <dbReference type="Rhea" id="RHEA:51308"/>
        <dbReference type="Rhea" id="RHEA-COMP:12953"/>
        <dbReference type="Rhea" id="RHEA-COMP:12956"/>
        <dbReference type="ChEBI" id="CHEBI:15377"/>
        <dbReference type="ChEBI" id="CHEBI:15378"/>
        <dbReference type="ChEBI" id="CHEBI:15379"/>
        <dbReference type="ChEBI" id="CHEBI:16044"/>
        <dbReference type="ChEBI" id="CHEBI:45764"/>
        <dbReference type="ChEBI" id="CHEBI:57783"/>
        <dbReference type="ChEBI" id="CHEBI:58349"/>
        <dbReference type="EC" id="1.14.13.225"/>
    </reaction>
</comment>
<feature type="region of interest" description="Disordered" evidence="18">
    <location>
        <begin position="354"/>
        <end position="415"/>
    </location>
</feature>
<dbReference type="Pfam" id="PF12130">
    <property type="entry name" value="bMERB_dom"/>
    <property type="match status" value="1"/>
</dbReference>
<evidence type="ECO:0000256" key="17">
    <source>
        <dbReference type="SAM" id="Coils"/>
    </source>
</evidence>
<dbReference type="PROSITE" id="PS50023">
    <property type="entry name" value="LIM_DOMAIN_2"/>
    <property type="match status" value="1"/>
</dbReference>
<evidence type="ECO:0000256" key="14">
    <source>
        <dbReference type="ARBA" id="ARBA00023203"/>
    </source>
</evidence>
<accession>A0A9N9T6G7</accession>
<feature type="compositionally biased region" description="Acidic residues" evidence="18">
    <location>
        <begin position="731"/>
        <end position="744"/>
    </location>
</feature>
<dbReference type="SMART" id="SM01203">
    <property type="entry name" value="DUF3585"/>
    <property type="match status" value="1"/>
</dbReference>
<dbReference type="InterPro" id="IPR036188">
    <property type="entry name" value="FAD/NAD-bd_sf"/>
</dbReference>
<evidence type="ECO:0000256" key="11">
    <source>
        <dbReference type="ARBA" id="ARBA00023002"/>
    </source>
</evidence>
<dbReference type="GO" id="GO:0120501">
    <property type="term" value="F:F-actin monooxygenase activity"/>
    <property type="evidence" value="ECO:0007669"/>
    <property type="project" value="UniProtKB-EC"/>
</dbReference>
<feature type="domain" description="BMERB" evidence="22">
    <location>
        <begin position="909"/>
        <end position="1058"/>
    </location>
</feature>
<dbReference type="Proteomes" id="UP001153709">
    <property type="component" value="Chromosome 6"/>
</dbReference>
<dbReference type="GO" id="GO:0005737">
    <property type="term" value="C:cytoplasm"/>
    <property type="evidence" value="ECO:0007669"/>
    <property type="project" value="UniProtKB-SubCell"/>
</dbReference>
<protein>
    <recommendedName>
        <fullName evidence="4">F-actin monooxygenase</fullName>
        <ecNumber evidence="4">1.14.13.225</ecNumber>
    </recommendedName>
</protein>
<evidence type="ECO:0000256" key="9">
    <source>
        <dbReference type="ARBA" id="ARBA00022833"/>
    </source>
</evidence>
<organism evidence="23 24">
    <name type="scientific">Diabrotica balteata</name>
    <name type="common">Banded cucumber beetle</name>
    <dbReference type="NCBI Taxonomy" id="107213"/>
    <lineage>
        <taxon>Eukaryota</taxon>
        <taxon>Metazoa</taxon>
        <taxon>Ecdysozoa</taxon>
        <taxon>Arthropoda</taxon>
        <taxon>Hexapoda</taxon>
        <taxon>Insecta</taxon>
        <taxon>Pterygota</taxon>
        <taxon>Neoptera</taxon>
        <taxon>Endopterygota</taxon>
        <taxon>Coleoptera</taxon>
        <taxon>Polyphaga</taxon>
        <taxon>Cucujiformia</taxon>
        <taxon>Chrysomeloidea</taxon>
        <taxon>Chrysomelidae</taxon>
        <taxon>Galerucinae</taxon>
        <taxon>Diabroticina</taxon>
        <taxon>Diabroticites</taxon>
        <taxon>Diabrotica</taxon>
    </lineage>
</organism>
<dbReference type="InterPro" id="IPR050540">
    <property type="entry name" value="F-actin_Monoox_Mical"/>
</dbReference>
<dbReference type="EMBL" id="OU898281">
    <property type="protein sequence ID" value="CAG9836804.1"/>
    <property type="molecule type" value="Genomic_DNA"/>
</dbReference>
<evidence type="ECO:0000256" key="5">
    <source>
        <dbReference type="ARBA" id="ARBA00022490"/>
    </source>
</evidence>
<keyword evidence="17" id="KW-0175">Coiled coil</keyword>
<dbReference type="InterPro" id="IPR057494">
    <property type="entry name" value="Rossman_Mical"/>
</dbReference>
<dbReference type="Pfam" id="PF25413">
    <property type="entry name" value="Rossman_Mical"/>
    <property type="match status" value="1"/>
</dbReference>
<gene>
    <name evidence="23" type="ORF">DIABBA_LOCUS9862</name>
</gene>
<dbReference type="Pfam" id="PF00307">
    <property type="entry name" value="CH"/>
    <property type="match status" value="1"/>
</dbReference>
<comment type="similarity">
    <text evidence="3">Belongs to the Mical family.</text>
</comment>
<dbReference type="InterPro" id="IPR001715">
    <property type="entry name" value="CH_dom"/>
</dbReference>
<evidence type="ECO:0000256" key="15">
    <source>
        <dbReference type="ARBA" id="ARBA00049522"/>
    </source>
</evidence>
<evidence type="ECO:0000259" key="20">
    <source>
        <dbReference type="PROSITE" id="PS50021"/>
    </source>
</evidence>
<reference evidence="23" key="1">
    <citation type="submission" date="2022-01" db="EMBL/GenBank/DDBJ databases">
        <authorList>
            <person name="King R."/>
        </authorList>
    </citation>
    <scope>NUCLEOTIDE SEQUENCE</scope>
</reference>
<feature type="region of interest" description="Disordered" evidence="18">
    <location>
        <begin position="682"/>
        <end position="746"/>
    </location>
</feature>
<evidence type="ECO:0000313" key="23">
    <source>
        <dbReference type="EMBL" id="CAG9836804.1"/>
    </source>
</evidence>
<feature type="compositionally biased region" description="Acidic residues" evidence="18">
    <location>
        <begin position="787"/>
        <end position="800"/>
    </location>
</feature>
<dbReference type="GO" id="GO:0046872">
    <property type="term" value="F:metal ion binding"/>
    <property type="evidence" value="ECO:0007669"/>
    <property type="project" value="UniProtKB-KW"/>
</dbReference>
<keyword evidence="11" id="KW-0560">Oxidoreductase</keyword>
<evidence type="ECO:0000256" key="4">
    <source>
        <dbReference type="ARBA" id="ARBA00012709"/>
    </source>
</evidence>
<dbReference type="Pfam" id="PF00412">
    <property type="entry name" value="LIM"/>
    <property type="match status" value="1"/>
</dbReference>
<feature type="compositionally biased region" description="Polar residues" evidence="18">
    <location>
        <begin position="354"/>
        <end position="366"/>
    </location>
</feature>
<keyword evidence="8" id="KW-0274">FAD</keyword>
<keyword evidence="19" id="KW-0812">Transmembrane</keyword>
<keyword evidence="12" id="KW-0503">Monooxygenase</keyword>
<feature type="region of interest" description="Disordered" evidence="18">
    <location>
        <begin position="766"/>
        <end position="808"/>
    </location>
</feature>
<dbReference type="SMART" id="SM00033">
    <property type="entry name" value="CH"/>
    <property type="match status" value="1"/>
</dbReference>
<keyword evidence="5" id="KW-0963">Cytoplasm</keyword>
<sequence length="1088" mass="124241">MTAKKHSLIEKGVIKQDFADTEKLLAPENVDKEALQQYAIEAATFSTNYQMPNLEFAVNHYGQPDIAMFDFTSMYAAENASKVVERNGYRLLKILVGDSLLEPFWPTGSGCARGFLSSLDAAWAIRSWSLGTASPLEVLAERESIYRLLAQTTPDNLNKDWKSYTLDPATRYPNFNKAVVLSHQVVALFDTDNPASIERMKRTSNEKVHDIPKKRRRGNLDNEVLLNWLTEQLKEVDGIEITDMGSVFKDGKVLCAIIHHYRPDLLEYSAIIHNDAAKNNQIAINVLEKDLGIPPVMTGSELTMTEDFLSMASYLTEIYDCFRGEIPHVKHPKLDLPVANTKMSEISFKTIKTSNIPPTITQPNRPSSRHKHKHTDMVTQKVGSVDRKPRKRRTMEKVGASVDQENRPSQFNRGMGKDEDIAAKIKSLESKFGHRQSVDKKPKDLLRAIGKIETSDWNIKEIEKKILENKLGKPSRAVDKEKVPKWSKEQFLARQNKMEQKHLERQTSEEVKFAEIDQSIKNLDQKLKEGTARELGQNKVASITEKLVGKIPAEQKPPEKTNRQPALPTPNNSEFCHFCKKRVYLMERLSAEGRFFHHGCFKCQYCNVQLRLGSYTFDRDGLYGYRFFCLQHFGMVREESPAKVTRAPSTKRVDRTSPDKKSLGIAGVDLLDKVQTPERIEFSNLSSGHVSSDQEDSLNQIDEDEWTDKNFGASCAEMEDSDEASSSFSDPDSDDEGAYDDALEEPVTKEGTLKWAERWKNSYSRKKRNSHSDEYSSSDQSSYYDSSDGEESDTATEGEEDIRARELRKREVCVEPPIVHTDTGTDTEAHLAREAAQRKCLSESFIDRNASPPPVPPLPVNYTRKTDESSDGEEKQGKHDSSCDTIDLTGMSTGSMAGRRSSKSRRVSRQAQLKRHRMAQELQRKLEETEVKMKELEDRGVLVEKSLRGEASFDPSKDEADLLQEWFDLMRDRTELRRYERELTVRAQELELEDRHARLQHELRERIENDKPKTKEDVETEESIINEMIEIVEKRDSLISEVEEDRLRFSSDINPSDIVDAKQLITTACFILVLSYLFWVVILFSVDF</sequence>
<dbReference type="Gene3D" id="1.10.418.10">
    <property type="entry name" value="Calponin-like domain"/>
    <property type="match status" value="1"/>
</dbReference>
<evidence type="ECO:0000256" key="10">
    <source>
        <dbReference type="ARBA" id="ARBA00022857"/>
    </source>
</evidence>
<dbReference type="PROSITE" id="PS51848">
    <property type="entry name" value="BMERB"/>
    <property type="match status" value="1"/>
</dbReference>
<evidence type="ECO:0000256" key="1">
    <source>
        <dbReference type="ARBA" id="ARBA00001974"/>
    </source>
</evidence>
<evidence type="ECO:0000256" key="19">
    <source>
        <dbReference type="SAM" id="Phobius"/>
    </source>
</evidence>
<dbReference type="EC" id="1.14.13.225" evidence="4"/>
<name>A0A9N9T6G7_DIABA</name>
<dbReference type="PROSITE" id="PS00478">
    <property type="entry name" value="LIM_DOMAIN_1"/>
    <property type="match status" value="1"/>
</dbReference>
<dbReference type="GO" id="GO:0003779">
    <property type="term" value="F:actin binding"/>
    <property type="evidence" value="ECO:0007669"/>
    <property type="project" value="UniProtKB-KW"/>
</dbReference>
<feature type="compositionally biased region" description="Low complexity" evidence="18">
    <location>
        <begin position="775"/>
        <end position="786"/>
    </location>
</feature>
<feature type="compositionally biased region" description="Basic and acidic residues" evidence="18">
    <location>
        <begin position="864"/>
        <end position="882"/>
    </location>
</feature>
<keyword evidence="19" id="KW-1133">Transmembrane helix</keyword>
<feature type="transmembrane region" description="Helical" evidence="19">
    <location>
        <begin position="1064"/>
        <end position="1086"/>
    </location>
</feature>
<dbReference type="PANTHER" id="PTHR23167">
    <property type="entry name" value="CALPONIN HOMOLOGY DOMAIN-CONTAINING PROTEIN DDB_G0272472-RELATED"/>
    <property type="match status" value="1"/>
</dbReference>
<dbReference type="PANTHER" id="PTHR23167:SF54">
    <property type="entry name" value="[F-ACTIN]-MONOOXYGENASE MICAL"/>
    <property type="match status" value="1"/>
</dbReference>
<feature type="domain" description="LIM zinc-binding" evidence="21">
    <location>
        <begin position="574"/>
        <end position="639"/>
    </location>
</feature>
<keyword evidence="10" id="KW-0521">NADP</keyword>
<evidence type="ECO:0000259" key="21">
    <source>
        <dbReference type="PROSITE" id="PS50023"/>
    </source>
</evidence>
<dbReference type="OrthoDB" id="20799at2759"/>
<dbReference type="AlphaFoldDB" id="A0A9N9T6G7"/>
<keyword evidence="24" id="KW-1185">Reference proteome</keyword>
<dbReference type="SUPFAM" id="SSF57716">
    <property type="entry name" value="Glucocorticoid receptor-like (DNA-binding domain)"/>
    <property type="match status" value="1"/>
</dbReference>
<keyword evidence="19" id="KW-0472">Membrane</keyword>
<evidence type="ECO:0000256" key="12">
    <source>
        <dbReference type="ARBA" id="ARBA00023033"/>
    </source>
</evidence>
<evidence type="ECO:0000256" key="13">
    <source>
        <dbReference type="ARBA" id="ARBA00023038"/>
    </source>
</evidence>
<evidence type="ECO:0000256" key="3">
    <source>
        <dbReference type="ARBA" id="ARBA00008223"/>
    </source>
</evidence>
<keyword evidence="7 16" id="KW-0479">Metal-binding</keyword>
<feature type="compositionally biased region" description="Basic residues" evidence="18">
    <location>
        <begin position="900"/>
        <end position="916"/>
    </location>
</feature>
<dbReference type="InterPro" id="IPR036872">
    <property type="entry name" value="CH_dom_sf"/>
</dbReference>
<dbReference type="Gene3D" id="3.50.50.60">
    <property type="entry name" value="FAD/NAD(P)-binding domain"/>
    <property type="match status" value="1"/>
</dbReference>
<comment type="cofactor">
    <cofactor evidence="1">
        <name>FAD</name>
        <dbReference type="ChEBI" id="CHEBI:57692"/>
    </cofactor>
</comment>